<dbReference type="InterPro" id="IPR000073">
    <property type="entry name" value="AB_hydrolase_1"/>
</dbReference>
<accession>A0ABT4SWG5</accession>
<feature type="signal peptide" evidence="4">
    <location>
        <begin position="1"/>
        <end position="19"/>
    </location>
</feature>
<gene>
    <name evidence="7" type="ORF">OUY24_12250</name>
</gene>
<dbReference type="RefSeq" id="WP_271276296.1">
    <property type="nucleotide sequence ID" value="NZ_BAABFD010000013.1"/>
</dbReference>
<comment type="caution">
    <text evidence="7">The sequence shown here is derived from an EMBL/GenBank/DDBJ whole genome shotgun (WGS) entry which is preliminary data.</text>
</comment>
<sequence length="458" mass="48872">MLKSIAMALTLVFSGGAPAQETASLDWAACPGDKIGMECADLRVPVDWSKPEGRQITLKLGRLKATGRAEGSALVAYGGPGAPGIAYTEPIVDTWAGLRKRMHVVVWDTRGYGEQFRGRSTGLPCVWTRVPIPAAPRDDAEWGRLSDTNRGLAEACRHKDPELFANMSSADHARDMEAIRKALGDGGLNYYGASYAGFYGQAYARLFPGQVRTMVLDGTWNHSPADWGKEVEAMARSNERSLTRFFDWCATGGCRDVPRKWRSLVAGADREPVRAADGVAYTGRDLRSFAVSSARQGRAAWPGLAAAIRKAHGGDASAFLPARGARYPDQATGVTECTDWPRPTSRSALDAMTARLRKAAPNAGAANTMATAGLACVGWPVPVTNPPAPLPKTLPPLLGAGAWGESDAVTRAMSTVPGSVTITHDGPGHTLYTSNPCARTHIDRYLTDKTLPPTPAKC</sequence>
<dbReference type="Pfam" id="PF08386">
    <property type="entry name" value="Abhydrolase_4"/>
    <property type="match status" value="1"/>
</dbReference>
<feature type="domain" description="AB hydrolase-1" evidence="5">
    <location>
        <begin position="98"/>
        <end position="251"/>
    </location>
</feature>
<reference evidence="7 8" key="1">
    <citation type="submission" date="2022-11" db="EMBL/GenBank/DDBJ databases">
        <title>Nonomuraea corallina sp. nov., a new species of the genus Nonomuraea isolated from sea side sediment in Thai sea.</title>
        <authorList>
            <person name="Ngamcharungchit C."/>
            <person name="Matsumoto A."/>
            <person name="Suriyachadkun C."/>
            <person name="Panbangred W."/>
            <person name="Inahashi Y."/>
            <person name="Intra B."/>
        </authorList>
    </citation>
    <scope>NUCLEOTIDE SEQUENCE [LARGE SCALE GENOMIC DNA]</scope>
    <source>
        <strain evidence="7 8">DSM 43553</strain>
    </source>
</reference>
<keyword evidence="2 4" id="KW-0732">Signal</keyword>
<dbReference type="Gene3D" id="3.40.50.1820">
    <property type="entry name" value="alpha/beta hydrolase"/>
    <property type="match status" value="1"/>
</dbReference>
<dbReference type="Pfam" id="PF00561">
    <property type="entry name" value="Abhydrolase_1"/>
    <property type="match status" value="1"/>
</dbReference>
<evidence type="ECO:0000259" key="6">
    <source>
        <dbReference type="Pfam" id="PF08386"/>
    </source>
</evidence>
<evidence type="ECO:0000313" key="7">
    <source>
        <dbReference type="EMBL" id="MDA0641389.1"/>
    </source>
</evidence>
<proteinExistence type="inferred from homology"/>
<feature type="chain" id="PRO_5047060075" evidence="4">
    <location>
        <begin position="20"/>
        <end position="458"/>
    </location>
</feature>
<evidence type="ECO:0000256" key="4">
    <source>
        <dbReference type="SAM" id="SignalP"/>
    </source>
</evidence>
<keyword evidence="8" id="KW-1185">Reference proteome</keyword>
<dbReference type="GO" id="GO:0016787">
    <property type="term" value="F:hydrolase activity"/>
    <property type="evidence" value="ECO:0007669"/>
    <property type="project" value="UniProtKB-KW"/>
</dbReference>
<name>A0ABT4SWG5_9ACTN</name>
<evidence type="ECO:0000259" key="5">
    <source>
        <dbReference type="Pfam" id="PF00561"/>
    </source>
</evidence>
<dbReference type="InterPro" id="IPR029058">
    <property type="entry name" value="AB_hydrolase_fold"/>
</dbReference>
<dbReference type="Proteomes" id="UP001212498">
    <property type="component" value="Unassembled WGS sequence"/>
</dbReference>
<dbReference type="InterPro" id="IPR051601">
    <property type="entry name" value="Serine_prot/Carboxylest_S33"/>
</dbReference>
<evidence type="ECO:0000256" key="1">
    <source>
        <dbReference type="ARBA" id="ARBA00010088"/>
    </source>
</evidence>
<evidence type="ECO:0000256" key="2">
    <source>
        <dbReference type="ARBA" id="ARBA00022729"/>
    </source>
</evidence>
<comment type="similarity">
    <text evidence="1">Belongs to the peptidase S33 family.</text>
</comment>
<organism evidence="7 8">
    <name type="scientific">Nonomuraea ferruginea</name>
    <dbReference type="NCBI Taxonomy" id="46174"/>
    <lineage>
        <taxon>Bacteria</taxon>
        <taxon>Bacillati</taxon>
        <taxon>Actinomycetota</taxon>
        <taxon>Actinomycetes</taxon>
        <taxon>Streptosporangiales</taxon>
        <taxon>Streptosporangiaceae</taxon>
        <taxon>Nonomuraea</taxon>
    </lineage>
</organism>
<feature type="domain" description="Peptidase S33 tripeptidyl aminopeptidase-like C-terminal" evidence="6">
    <location>
        <begin position="366"/>
        <end position="458"/>
    </location>
</feature>
<evidence type="ECO:0000313" key="8">
    <source>
        <dbReference type="Proteomes" id="UP001212498"/>
    </source>
</evidence>
<dbReference type="PANTHER" id="PTHR43248:SF29">
    <property type="entry name" value="TRIPEPTIDYL AMINOPEPTIDASE"/>
    <property type="match status" value="1"/>
</dbReference>
<dbReference type="InterPro" id="IPR013595">
    <property type="entry name" value="Pept_S33_TAP-like_C"/>
</dbReference>
<protein>
    <submittedName>
        <fullName evidence="7">Alpha/beta fold hydrolase</fullName>
    </submittedName>
</protein>
<keyword evidence="3 7" id="KW-0378">Hydrolase</keyword>
<dbReference type="EMBL" id="JAPNUD010000024">
    <property type="protein sequence ID" value="MDA0641389.1"/>
    <property type="molecule type" value="Genomic_DNA"/>
</dbReference>
<dbReference type="SUPFAM" id="SSF53474">
    <property type="entry name" value="alpha/beta-Hydrolases"/>
    <property type="match status" value="1"/>
</dbReference>
<dbReference type="PANTHER" id="PTHR43248">
    <property type="entry name" value="2-SUCCINYL-6-HYDROXY-2,4-CYCLOHEXADIENE-1-CARBOXYLATE SYNTHASE"/>
    <property type="match status" value="1"/>
</dbReference>
<evidence type="ECO:0000256" key="3">
    <source>
        <dbReference type="ARBA" id="ARBA00022801"/>
    </source>
</evidence>